<protein>
    <submittedName>
        <fullName evidence="2">Uncharacterized protein</fullName>
    </submittedName>
</protein>
<accession>A0A830FHR7</accession>
<evidence type="ECO:0000313" key="3">
    <source>
        <dbReference type="EMBL" id="MDS0255765.1"/>
    </source>
</evidence>
<evidence type="ECO:0000313" key="2">
    <source>
        <dbReference type="EMBL" id="GGM51308.1"/>
    </source>
</evidence>
<feature type="region of interest" description="Disordered" evidence="1">
    <location>
        <begin position="21"/>
        <end position="41"/>
    </location>
</feature>
<dbReference type="EMBL" id="JAMQCP010000005">
    <property type="protein sequence ID" value="MDS0255765.1"/>
    <property type="molecule type" value="Genomic_DNA"/>
</dbReference>
<gene>
    <name evidence="2" type="ORF">GCM10009006_35610</name>
    <name evidence="3" type="ORF">NC662_18830</name>
</gene>
<dbReference type="RefSeq" id="WP_152422987.1">
    <property type="nucleotide sequence ID" value="NZ_BAABDY010000005.1"/>
</dbReference>
<keyword evidence="5" id="KW-1185">Reference proteome</keyword>
<organism evidence="2 4">
    <name type="scientific">Haloarcula argentinensis</name>
    <dbReference type="NCBI Taxonomy" id="43776"/>
    <lineage>
        <taxon>Archaea</taxon>
        <taxon>Methanobacteriati</taxon>
        <taxon>Methanobacteriota</taxon>
        <taxon>Stenosarchaea group</taxon>
        <taxon>Halobacteria</taxon>
        <taxon>Halobacteriales</taxon>
        <taxon>Haloarculaceae</taxon>
        <taxon>Haloarcula</taxon>
    </lineage>
</organism>
<evidence type="ECO:0000256" key="1">
    <source>
        <dbReference type="SAM" id="MobiDB-lite"/>
    </source>
</evidence>
<dbReference type="OrthoDB" id="7396at2237"/>
<proteinExistence type="predicted"/>
<dbReference type="Proteomes" id="UP000656367">
    <property type="component" value="Unassembled WGS sequence"/>
</dbReference>
<reference evidence="3 5" key="3">
    <citation type="submission" date="2022-06" db="EMBL/GenBank/DDBJ databases">
        <title>Haloarcula sp. a new haloarchaeum isolate from saline soil.</title>
        <authorList>
            <person name="Strakova D."/>
            <person name="Galisteo C."/>
            <person name="Sanchez-Porro C."/>
            <person name="Ventosa A."/>
        </authorList>
    </citation>
    <scope>NUCLEOTIDE SEQUENCE [LARGE SCALE GENOMIC DNA]</scope>
    <source>
        <strain evidence="3 5">JCM 15760</strain>
    </source>
</reference>
<dbReference type="EMBL" id="BMON01000006">
    <property type="protein sequence ID" value="GGM51308.1"/>
    <property type="molecule type" value="Genomic_DNA"/>
</dbReference>
<dbReference type="Proteomes" id="UP001248536">
    <property type="component" value="Unassembled WGS sequence"/>
</dbReference>
<evidence type="ECO:0000313" key="4">
    <source>
        <dbReference type="Proteomes" id="UP000656367"/>
    </source>
</evidence>
<name>A0A830FHR7_HALAR</name>
<reference evidence="2" key="2">
    <citation type="submission" date="2020-09" db="EMBL/GenBank/DDBJ databases">
        <authorList>
            <person name="Sun Q."/>
            <person name="Ohkuma M."/>
        </authorList>
    </citation>
    <scope>NUCLEOTIDE SEQUENCE</scope>
    <source>
        <strain evidence="2">JCM 15759</strain>
    </source>
</reference>
<dbReference type="AlphaFoldDB" id="A0A830FHR7"/>
<evidence type="ECO:0000313" key="5">
    <source>
        <dbReference type="Proteomes" id="UP001248536"/>
    </source>
</evidence>
<comment type="caution">
    <text evidence="2">The sequence shown here is derived from an EMBL/GenBank/DDBJ whole genome shotgun (WGS) entry which is preliminary data.</text>
</comment>
<sequence>MPGPKRQAVVDEFNSLSPQTRRYLRDSDVDSPASEAMDLFKRTDSRGRRSLNGLADTDSDAADILLERDDAAT</sequence>
<reference evidence="2" key="1">
    <citation type="journal article" date="2014" name="Int. J. Syst. Evol. Microbiol.">
        <title>Complete genome sequence of Corynebacterium casei LMG S-19264T (=DSM 44701T), isolated from a smear-ripened cheese.</title>
        <authorList>
            <consortium name="US DOE Joint Genome Institute (JGI-PGF)"/>
            <person name="Walter F."/>
            <person name="Albersmeier A."/>
            <person name="Kalinowski J."/>
            <person name="Ruckert C."/>
        </authorList>
    </citation>
    <scope>NUCLEOTIDE SEQUENCE</scope>
    <source>
        <strain evidence="2">JCM 15759</strain>
    </source>
</reference>